<gene>
    <name evidence="1" type="ORF">FIBRA_06622</name>
</gene>
<dbReference type="InParanoid" id="J4HZE5"/>
<protein>
    <submittedName>
        <fullName evidence="1">Uncharacterized protein</fullName>
    </submittedName>
</protein>
<dbReference type="AlphaFoldDB" id="J4HZE5"/>
<proteinExistence type="predicted"/>
<dbReference type="RefSeq" id="XP_012183725.1">
    <property type="nucleotide sequence ID" value="XM_012328335.1"/>
</dbReference>
<accession>J4HZE5</accession>
<keyword evidence="2" id="KW-1185">Reference proteome</keyword>
<dbReference type="Proteomes" id="UP000006352">
    <property type="component" value="Unassembled WGS sequence"/>
</dbReference>
<name>J4HZE5_9APHY</name>
<dbReference type="STRING" id="599839.J4HZE5"/>
<evidence type="ECO:0000313" key="1">
    <source>
        <dbReference type="EMBL" id="CCM04442.1"/>
    </source>
</evidence>
<sequence>MFDELAQDPADAEDYDLDAMERHIDARGVIDSEDDAATLVGHRGAGSIAEDAIVFDIGDEDGIGDDHEREGLMKDD</sequence>
<reference evidence="1 2" key="1">
    <citation type="journal article" date="2012" name="Appl. Environ. Microbiol.">
        <title>Short-read sequencing for genomic analysis of the brown rot fungus Fibroporia radiculosa.</title>
        <authorList>
            <person name="Tang J.D."/>
            <person name="Perkins A.D."/>
            <person name="Sonstegard T.S."/>
            <person name="Schroeder S.G."/>
            <person name="Burgess S.C."/>
            <person name="Diehl S.V."/>
        </authorList>
    </citation>
    <scope>NUCLEOTIDE SEQUENCE [LARGE SCALE GENOMIC DNA]</scope>
    <source>
        <strain evidence="1 2">TFFH 294</strain>
    </source>
</reference>
<evidence type="ECO:0000313" key="2">
    <source>
        <dbReference type="Proteomes" id="UP000006352"/>
    </source>
</evidence>
<dbReference type="HOGENOM" id="CLU_2654518_0_0_1"/>
<organism evidence="1 2">
    <name type="scientific">Fibroporia radiculosa</name>
    <dbReference type="NCBI Taxonomy" id="599839"/>
    <lineage>
        <taxon>Eukaryota</taxon>
        <taxon>Fungi</taxon>
        <taxon>Dikarya</taxon>
        <taxon>Basidiomycota</taxon>
        <taxon>Agaricomycotina</taxon>
        <taxon>Agaricomycetes</taxon>
        <taxon>Polyporales</taxon>
        <taxon>Fibroporiaceae</taxon>
        <taxon>Fibroporia</taxon>
    </lineage>
</organism>
<dbReference type="GeneID" id="24099353"/>
<dbReference type="EMBL" id="HE797157">
    <property type="protein sequence ID" value="CCM04442.1"/>
    <property type="molecule type" value="Genomic_DNA"/>
</dbReference>